<dbReference type="GO" id="GO:0015421">
    <property type="term" value="F:ABC-type oligopeptide transporter activity"/>
    <property type="evidence" value="ECO:0007669"/>
    <property type="project" value="TreeGrafter"/>
</dbReference>
<accession>A0A2I1KVJ0</accession>
<evidence type="ECO:0000256" key="3">
    <source>
        <dbReference type="ARBA" id="ARBA00022475"/>
    </source>
</evidence>
<dbReference type="SUPFAM" id="SSF52540">
    <property type="entry name" value="P-loop containing nucleoside triphosphate hydrolases"/>
    <property type="match status" value="1"/>
</dbReference>
<dbReference type="SUPFAM" id="SSF90123">
    <property type="entry name" value="ABC transporter transmembrane region"/>
    <property type="match status" value="1"/>
</dbReference>
<evidence type="ECO:0000256" key="8">
    <source>
        <dbReference type="ARBA" id="ARBA00022989"/>
    </source>
</evidence>
<evidence type="ECO:0000256" key="4">
    <source>
        <dbReference type="ARBA" id="ARBA00022519"/>
    </source>
</evidence>
<proteinExistence type="inferred from homology"/>
<dbReference type="GO" id="GO:0005886">
    <property type="term" value="C:plasma membrane"/>
    <property type="evidence" value="ECO:0007669"/>
    <property type="project" value="UniProtKB-SubCell"/>
</dbReference>
<keyword evidence="9 12" id="KW-0472">Membrane</keyword>
<dbReference type="InterPro" id="IPR011527">
    <property type="entry name" value="ABC1_TM_dom"/>
</dbReference>
<dbReference type="GO" id="GO:0005524">
    <property type="term" value="F:ATP binding"/>
    <property type="evidence" value="ECO:0007669"/>
    <property type="project" value="UniProtKB-KW"/>
</dbReference>
<evidence type="ECO:0000256" key="10">
    <source>
        <dbReference type="ARBA" id="ARBA00023455"/>
    </source>
</evidence>
<dbReference type="InterPro" id="IPR039421">
    <property type="entry name" value="Type_1_exporter"/>
</dbReference>
<evidence type="ECO:0000256" key="6">
    <source>
        <dbReference type="ARBA" id="ARBA00022741"/>
    </source>
</evidence>
<evidence type="ECO:0000313" key="16">
    <source>
        <dbReference type="Proteomes" id="UP000234778"/>
    </source>
</evidence>
<evidence type="ECO:0000313" key="15">
    <source>
        <dbReference type="EMBL" id="PKY99642.1"/>
    </source>
</evidence>
<evidence type="ECO:0000256" key="11">
    <source>
        <dbReference type="SAM" id="MobiDB-lite"/>
    </source>
</evidence>
<keyword evidence="8 12" id="KW-1133">Transmembrane helix</keyword>
<dbReference type="EMBL" id="PKHA01000001">
    <property type="protein sequence ID" value="PKY99642.1"/>
    <property type="molecule type" value="Genomic_DNA"/>
</dbReference>
<dbReference type="PROSITE" id="PS50929">
    <property type="entry name" value="ABC_TM1F"/>
    <property type="match status" value="1"/>
</dbReference>
<evidence type="ECO:0000256" key="7">
    <source>
        <dbReference type="ARBA" id="ARBA00022840"/>
    </source>
</evidence>
<protein>
    <submittedName>
        <fullName evidence="15">ABC transporter ATP-binding protein</fullName>
    </submittedName>
</protein>
<dbReference type="Gene3D" id="3.40.50.300">
    <property type="entry name" value="P-loop containing nucleotide triphosphate hydrolases"/>
    <property type="match status" value="1"/>
</dbReference>
<dbReference type="PANTHER" id="PTHR43394:SF1">
    <property type="entry name" value="ATP-BINDING CASSETTE SUB-FAMILY B MEMBER 10, MITOCHONDRIAL"/>
    <property type="match status" value="1"/>
</dbReference>
<dbReference type="AlphaFoldDB" id="A0A2I1KVJ0"/>
<gene>
    <name evidence="15" type="ORF">CYJ26_01790</name>
</gene>
<dbReference type="PROSITE" id="PS00211">
    <property type="entry name" value="ABC_TRANSPORTER_1"/>
    <property type="match status" value="1"/>
</dbReference>
<keyword evidence="4" id="KW-0997">Cell inner membrane</keyword>
<comment type="similarity">
    <text evidence="10">Belongs to the ABC transporter superfamily. Siderophore-Fe(3+) uptake transporter (SIUT) (TC 3.A.1.21) family.</text>
</comment>
<keyword evidence="2" id="KW-0813">Transport</keyword>
<keyword evidence="6" id="KW-0547">Nucleotide-binding</keyword>
<feature type="domain" description="ABC transporter" evidence="13">
    <location>
        <begin position="368"/>
        <end position="604"/>
    </location>
</feature>
<feature type="transmembrane region" description="Helical" evidence="12">
    <location>
        <begin position="91"/>
        <end position="117"/>
    </location>
</feature>
<dbReference type="Gene3D" id="1.20.1560.10">
    <property type="entry name" value="ABC transporter type 1, transmembrane domain"/>
    <property type="match status" value="1"/>
</dbReference>
<evidence type="ECO:0000256" key="12">
    <source>
        <dbReference type="SAM" id="Phobius"/>
    </source>
</evidence>
<organism evidence="15 16">
    <name type="scientific">Actinomyces urogenitalis</name>
    <dbReference type="NCBI Taxonomy" id="103621"/>
    <lineage>
        <taxon>Bacteria</taxon>
        <taxon>Bacillati</taxon>
        <taxon>Actinomycetota</taxon>
        <taxon>Actinomycetes</taxon>
        <taxon>Actinomycetales</taxon>
        <taxon>Actinomycetaceae</taxon>
        <taxon>Actinomyces</taxon>
    </lineage>
</organism>
<sequence length="623" mass="67029">MPRKLADGSVPAETAPPQTTDGQLMDKHKRGQAAISRLQRPIRGRLAIAQILMLISVAFSIAPYVALVALGDTLLEHYQGGSPLDAARIKLIINVFIGAFFTRIFFMLLSLTVTHFVDLRLRDQTRRDLLARFAKAPLGWFTEATSGRVRKAVQDDTTTVHTVIAHAPVDILNAVATPVLMFGYAIYLDWRLGLLAVATVPLYVLTYSIMLRSMPAKTAEMDSKLAKVSSTMLEFASGIAVVKTFGQTGRSHAAYARAAKEFNTFYQAWCMPLLNVSCLAAAWVCVPVILAVNFGVGSLMINAGIVTLPELICTTLIALAIPSVMNIVAGIQWSYQLAGSAAVRLCEMLDLEVLPQPENPKQPKDSTIEVSGVSYVYGEGERAVTALRNVTLTFREGTVTALLGPSGSGKSTLGALLARFMDPSSGTVALGGVDLRDIDEKTLYSQVSFVLQDAQLLTTSVRKNIALARPEATDEEIVAAARSANIHDFIETLPSGYDTVIGRETHVSGGQAQRIAIARALLRNAPVLVLDEATAMVDPESEAEIQEALTRLAEGRTVIVIAHRPAVIVGADQIVVLEHGEVRAVGSHEELKDDPHYSLLLAQSAVGTAHAGTPRNPEEGHND</sequence>
<dbReference type="Pfam" id="PF00005">
    <property type="entry name" value="ABC_tran"/>
    <property type="match status" value="1"/>
</dbReference>
<dbReference type="CDD" id="cd07346">
    <property type="entry name" value="ABC_6TM_exporters"/>
    <property type="match status" value="1"/>
</dbReference>
<dbReference type="PANTHER" id="PTHR43394">
    <property type="entry name" value="ATP-DEPENDENT PERMEASE MDL1, MITOCHONDRIAL"/>
    <property type="match status" value="1"/>
</dbReference>
<keyword evidence="5 12" id="KW-0812">Transmembrane</keyword>
<evidence type="ECO:0000259" key="13">
    <source>
        <dbReference type="PROSITE" id="PS50893"/>
    </source>
</evidence>
<dbReference type="Proteomes" id="UP000234778">
    <property type="component" value="Unassembled WGS sequence"/>
</dbReference>
<feature type="region of interest" description="Disordered" evidence="11">
    <location>
        <begin position="1"/>
        <end position="26"/>
    </location>
</feature>
<evidence type="ECO:0000256" key="5">
    <source>
        <dbReference type="ARBA" id="ARBA00022692"/>
    </source>
</evidence>
<evidence type="ECO:0000256" key="2">
    <source>
        <dbReference type="ARBA" id="ARBA00022448"/>
    </source>
</evidence>
<feature type="transmembrane region" description="Helical" evidence="12">
    <location>
        <begin position="266"/>
        <end position="292"/>
    </location>
</feature>
<dbReference type="InterPro" id="IPR003439">
    <property type="entry name" value="ABC_transporter-like_ATP-bd"/>
</dbReference>
<feature type="domain" description="ABC transmembrane type-1" evidence="14">
    <location>
        <begin position="51"/>
        <end position="312"/>
    </location>
</feature>
<dbReference type="GO" id="GO:0016887">
    <property type="term" value="F:ATP hydrolysis activity"/>
    <property type="evidence" value="ECO:0007669"/>
    <property type="project" value="InterPro"/>
</dbReference>
<keyword evidence="7 15" id="KW-0067">ATP-binding</keyword>
<reference evidence="15 16" key="1">
    <citation type="submission" date="2017-12" db="EMBL/GenBank/DDBJ databases">
        <title>Phylogenetic diversity of female urinary microbiome.</title>
        <authorList>
            <person name="Thomas-White K."/>
            <person name="Wolfe A.J."/>
        </authorList>
    </citation>
    <scope>NUCLEOTIDE SEQUENCE [LARGE SCALE GENOMIC DNA]</scope>
    <source>
        <strain evidence="15 16">UMB0319</strain>
    </source>
</reference>
<dbReference type="InterPro" id="IPR036640">
    <property type="entry name" value="ABC1_TM_sf"/>
</dbReference>
<dbReference type="SMART" id="SM00382">
    <property type="entry name" value="AAA"/>
    <property type="match status" value="1"/>
</dbReference>
<feature type="transmembrane region" description="Helical" evidence="12">
    <location>
        <begin position="299"/>
        <end position="321"/>
    </location>
</feature>
<dbReference type="PROSITE" id="PS50893">
    <property type="entry name" value="ABC_TRANSPORTER_2"/>
    <property type="match status" value="1"/>
</dbReference>
<feature type="transmembrane region" description="Helical" evidence="12">
    <location>
        <begin position="171"/>
        <end position="188"/>
    </location>
</feature>
<dbReference type="RefSeq" id="WP_006549549.1">
    <property type="nucleotide sequence ID" value="NZ_JADNGB010000001.1"/>
</dbReference>
<evidence type="ECO:0000256" key="1">
    <source>
        <dbReference type="ARBA" id="ARBA00004429"/>
    </source>
</evidence>
<keyword evidence="3" id="KW-1003">Cell membrane</keyword>
<feature type="transmembrane region" description="Helical" evidence="12">
    <location>
        <begin position="46"/>
        <end position="71"/>
    </location>
</feature>
<evidence type="ECO:0000259" key="14">
    <source>
        <dbReference type="PROSITE" id="PS50929"/>
    </source>
</evidence>
<dbReference type="InterPro" id="IPR017871">
    <property type="entry name" value="ABC_transporter-like_CS"/>
</dbReference>
<name>A0A2I1KVJ0_9ACTO</name>
<dbReference type="Pfam" id="PF00664">
    <property type="entry name" value="ABC_membrane"/>
    <property type="match status" value="1"/>
</dbReference>
<feature type="transmembrane region" description="Helical" evidence="12">
    <location>
        <begin position="194"/>
        <end position="213"/>
    </location>
</feature>
<dbReference type="InterPro" id="IPR003593">
    <property type="entry name" value="AAA+_ATPase"/>
</dbReference>
<dbReference type="FunFam" id="3.40.50.300:FF:000221">
    <property type="entry name" value="Multidrug ABC transporter ATP-binding protein"/>
    <property type="match status" value="1"/>
</dbReference>
<comment type="caution">
    <text evidence="15">The sequence shown here is derived from an EMBL/GenBank/DDBJ whole genome shotgun (WGS) entry which is preliminary data.</text>
</comment>
<evidence type="ECO:0000256" key="9">
    <source>
        <dbReference type="ARBA" id="ARBA00023136"/>
    </source>
</evidence>
<dbReference type="InterPro" id="IPR027417">
    <property type="entry name" value="P-loop_NTPase"/>
</dbReference>
<dbReference type="GeneID" id="81707678"/>
<comment type="subcellular location">
    <subcellularLocation>
        <location evidence="1">Cell inner membrane</location>
        <topology evidence="1">Multi-pass membrane protein</topology>
    </subcellularLocation>
</comment>